<gene>
    <name evidence="1" type="ORF">N7493_007181</name>
</gene>
<dbReference type="EMBL" id="JAQJAN010000010">
    <property type="protein sequence ID" value="KAJ5719603.1"/>
    <property type="molecule type" value="Genomic_DNA"/>
</dbReference>
<dbReference type="Proteomes" id="UP001215712">
    <property type="component" value="Unassembled WGS sequence"/>
</dbReference>
<name>A0AAD6MUJ9_9EURO</name>
<keyword evidence="2" id="KW-1185">Reference proteome</keyword>
<evidence type="ECO:0000313" key="1">
    <source>
        <dbReference type="EMBL" id="KAJ5719603.1"/>
    </source>
</evidence>
<accession>A0AAD6MUJ9</accession>
<reference evidence="1" key="1">
    <citation type="journal article" date="2023" name="IMA Fungus">
        <title>Comparative genomic study of the Penicillium genus elucidates a diverse pangenome and 15 lateral gene transfer events.</title>
        <authorList>
            <person name="Petersen C."/>
            <person name="Sorensen T."/>
            <person name="Nielsen M.R."/>
            <person name="Sondergaard T.E."/>
            <person name="Sorensen J.L."/>
            <person name="Fitzpatrick D.A."/>
            <person name="Frisvad J.C."/>
            <person name="Nielsen K.L."/>
        </authorList>
    </citation>
    <scope>NUCLEOTIDE SEQUENCE</scope>
    <source>
        <strain evidence="1">IBT 17514</strain>
    </source>
</reference>
<organism evidence="1 2">
    <name type="scientific">Penicillium malachiteum</name>
    <dbReference type="NCBI Taxonomy" id="1324776"/>
    <lineage>
        <taxon>Eukaryota</taxon>
        <taxon>Fungi</taxon>
        <taxon>Dikarya</taxon>
        <taxon>Ascomycota</taxon>
        <taxon>Pezizomycotina</taxon>
        <taxon>Eurotiomycetes</taxon>
        <taxon>Eurotiomycetidae</taxon>
        <taxon>Eurotiales</taxon>
        <taxon>Aspergillaceae</taxon>
        <taxon>Penicillium</taxon>
    </lineage>
</organism>
<comment type="caution">
    <text evidence="1">The sequence shown here is derived from an EMBL/GenBank/DDBJ whole genome shotgun (WGS) entry which is preliminary data.</text>
</comment>
<reference evidence="1" key="2">
    <citation type="submission" date="2023-01" db="EMBL/GenBank/DDBJ databases">
        <authorList>
            <person name="Petersen C."/>
        </authorList>
    </citation>
    <scope>NUCLEOTIDE SEQUENCE</scope>
    <source>
        <strain evidence="1">IBT 17514</strain>
    </source>
</reference>
<dbReference type="AlphaFoldDB" id="A0AAD6MUJ9"/>
<evidence type="ECO:0000313" key="2">
    <source>
        <dbReference type="Proteomes" id="UP001215712"/>
    </source>
</evidence>
<proteinExistence type="predicted"/>
<protein>
    <submittedName>
        <fullName evidence="1">Uncharacterized protein</fullName>
    </submittedName>
</protein>
<sequence>MADPNPQESEEGIWVLDDSGKNLKFISQEFLSTEGHEATNKPQNTSSTAEEVAEYLSNLPGRRKEVYNQLQDQGWDDPAIHNLFTLLDHQRKYICAELRKKGTKEDEITRLNYMCENDYITDFSHLRRPGTSPEDDEYQAQLFLLEENKRQRRIMIGEE</sequence>